<evidence type="ECO:0000313" key="2">
    <source>
        <dbReference type="EMBL" id="CAH3117103.1"/>
    </source>
</evidence>
<sequence>MLSCGRRSLLSDGINTILSAFETKINVVLDQHIRFTGKRVKQENQTPWMKTNIILNSHQIKERSDKLITTVRFILNSLITTVRFLLNSSKTPLALVSEIAGNSACESIDNNKGNPKARKPPLKTLKGTQKQANKMAELETENGVITDPVQIAETLNDMFANVASRLNINNTELGRFS</sequence>
<proteinExistence type="predicted"/>
<dbReference type="Proteomes" id="UP001159405">
    <property type="component" value="Unassembled WGS sequence"/>
</dbReference>
<protein>
    <submittedName>
        <fullName evidence="2">Uncharacterized protein</fullName>
    </submittedName>
</protein>
<dbReference type="EMBL" id="CALNXK010000030">
    <property type="protein sequence ID" value="CAH3117103.1"/>
    <property type="molecule type" value="Genomic_DNA"/>
</dbReference>
<feature type="region of interest" description="Disordered" evidence="1">
    <location>
        <begin position="107"/>
        <end position="128"/>
    </location>
</feature>
<name>A0ABN8NQF6_9CNID</name>
<keyword evidence="3" id="KW-1185">Reference proteome</keyword>
<reference evidence="2 3" key="1">
    <citation type="submission" date="2022-05" db="EMBL/GenBank/DDBJ databases">
        <authorList>
            <consortium name="Genoscope - CEA"/>
            <person name="William W."/>
        </authorList>
    </citation>
    <scope>NUCLEOTIDE SEQUENCE [LARGE SCALE GENOMIC DNA]</scope>
</reference>
<comment type="caution">
    <text evidence="2">The sequence shown here is derived from an EMBL/GenBank/DDBJ whole genome shotgun (WGS) entry which is preliminary data.</text>
</comment>
<accession>A0ABN8NQF6</accession>
<evidence type="ECO:0000313" key="3">
    <source>
        <dbReference type="Proteomes" id="UP001159405"/>
    </source>
</evidence>
<evidence type="ECO:0000256" key="1">
    <source>
        <dbReference type="SAM" id="MobiDB-lite"/>
    </source>
</evidence>
<organism evidence="2 3">
    <name type="scientific">Porites lobata</name>
    <dbReference type="NCBI Taxonomy" id="104759"/>
    <lineage>
        <taxon>Eukaryota</taxon>
        <taxon>Metazoa</taxon>
        <taxon>Cnidaria</taxon>
        <taxon>Anthozoa</taxon>
        <taxon>Hexacorallia</taxon>
        <taxon>Scleractinia</taxon>
        <taxon>Fungiina</taxon>
        <taxon>Poritidae</taxon>
        <taxon>Porites</taxon>
    </lineage>
</organism>
<gene>
    <name evidence="2" type="ORF">PLOB_00025553</name>
</gene>